<accession>A0ABU6XRG6</accession>
<dbReference type="SUPFAM" id="SSF81606">
    <property type="entry name" value="PP2C-like"/>
    <property type="match status" value="1"/>
</dbReference>
<dbReference type="Pfam" id="PF00481">
    <property type="entry name" value="PP2C"/>
    <property type="match status" value="1"/>
</dbReference>
<evidence type="ECO:0000259" key="1">
    <source>
        <dbReference type="PROSITE" id="PS51746"/>
    </source>
</evidence>
<dbReference type="CDD" id="cd00143">
    <property type="entry name" value="PP2Cc"/>
    <property type="match status" value="1"/>
</dbReference>
<dbReference type="Proteomes" id="UP001341840">
    <property type="component" value="Unassembled WGS sequence"/>
</dbReference>
<reference evidence="2 3" key="1">
    <citation type="journal article" date="2023" name="Plants (Basel)">
        <title>Bridging the Gap: Combining Genomics and Transcriptomics Approaches to Understand Stylosanthes scabra, an Orphan Legume from the Brazilian Caatinga.</title>
        <authorList>
            <person name="Ferreira-Neto J.R.C."/>
            <person name="da Silva M.D."/>
            <person name="Binneck E."/>
            <person name="de Melo N.F."/>
            <person name="da Silva R.H."/>
            <person name="de Melo A.L.T.M."/>
            <person name="Pandolfi V."/>
            <person name="Bustamante F.O."/>
            <person name="Brasileiro-Vidal A.C."/>
            <person name="Benko-Iseppon A.M."/>
        </authorList>
    </citation>
    <scope>NUCLEOTIDE SEQUENCE [LARGE SCALE GENOMIC DNA]</scope>
    <source>
        <tissue evidence="2">Leaves</tissue>
    </source>
</reference>
<protein>
    <recommendedName>
        <fullName evidence="1">PPM-type phosphatase domain-containing protein</fullName>
    </recommendedName>
</protein>
<name>A0ABU6XRG6_9FABA</name>
<sequence length="199" mass="22445">MANKFQGDQLIIGNLGDSRAILCTRERYQLIPIQLTVDLKPDLPSEATRIVNCEGRVFAAEEEPDVCRIWMPDDDCPGLAMSRSFGDFCLKDYGLISIPDVFYRKLSKQDEFVVLVSDGIWDVLTNNEVINIIASAPNRGIAAKLLVKKAVRAWRYIYLGSKVDDCMVVCLFLDDEQPVLSHSHSKNIGKHPSKHIHRN</sequence>
<dbReference type="InterPro" id="IPR001932">
    <property type="entry name" value="PPM-type_phosphatase-like_dom"/>
</dbReference>
<evidence type="ECO:0000313" key="3">
    <source>
        <dbReference type="Proteomes" id="UP001341840"/>
    </source>
</evidence>
<keyword evidence="3" id="KW-1185">Reference proteome</keyword>
<dbReference type="PANTHER" id="PTHR47992">
    <property type="entry name" value="PROTEIN PHOSPHATASE"/>
    <property type="match status" value="1"/>
</dbReference>
<organism evidence="2 3">
    <name type="scientific">Stylosanthes scabra</name>
    <dbReference type="NCBI Taxonomy" id="79078"/>
    <lineage>
        <taxon>Eukaryota</taxon>
        <taxon>Viridiplantae</taxon>
        <taxon>Streptophyta</taxon>
        <taxon>Embryophyta</taxon>
        <taxon>Tracheophyta</taxon>
        <taxon>Spermatophyta</taxon>
        <taxon>Magnoliopsida</taxon>
        <taxon>eudicotyledons</taxon>
        <taxon>Gunneridae</taxon>
        <taxon>Pentapetalae</taxon>
        <taxon>rosids</taxon>
        <taxon>fabids</taxon>
        <taxon>Fabales</taxon>
        <taxon>Fabaceae</taxon>
        <taxon>Papilionoideae</taxon>
        <taxon>50 kb inversion clade</taxon>
        <taxon>dalbergioids sensu lato</taxon>
        <taxon>Dalbergieae</taxon>
        <taxon>Pterocarpus clade</taxon>
        <taxon>Stylosanthes</taxon>
    </lineage>
</organism>
<proteinExistence type="predicted"/>
<gene>
    <name evidence="2" type="ORF">PIB30_079008</name>
</gene>
<dbReference type="SMART" id="SM00332">
    <property type="entry name" value="PP2Cc"/>
    <property type="match status" value="1"/>
</dbReference>
<feature type="domain" description="PPM-type phosphatase" evidence="1">
    <location>
        <begin position="1"/>
        <end position="173"/>
    </location>
</feature>
<dbReference type="EMBL" id="JASCZI010212556">
    <property type="protein sequence ID" value="MED6199769.1"/>
    <property type="molecule type" value="Genomic_DNA"/>
</dbReference>
<dbReference type="PROSITE" id="PS51746">
    <property type="entry name" value="PPM_2"/>
    <property type="match status" value="1"/>
</dbReference>
<comment type="caution">
    <text evidence="2">The sequence shown here is derived from an EMBL/GenBank/DDBJ whole genome shotgun (WGS) entry which is preliminary data.</text>
</comment>
<dbReference type="Gene3D" id="3.60.40.10">
    <property type="entry name" value="PPM-type phosphatase domain"/>
    <property type="match status" value="1"/>
</dbReference>
<evidence type="ECO:0000313" key="2">
    <source>
        <dbReference type="EMBL" id="MED6199769.1"/>
    </source>
</evidence>
<dbReference type="InterPro" id="IPR036457">
    <property type="entry name" value="PPM-type-like_dom_sf"/>
</dbReference>
<dbReference type="InterPro" id="IPR015655">
    <property type="entry name" value="PP2C"/>
</dbReference>